<dbReference type="InterPro" id="IPR039789">
    <property type="entry name" value="CYRI"/>
</dbReference>
<dbReference type="GO" id="GO:0031267">
    <property type="term" value="F:small GTPase binding"/>
    <property type="evidence" value="ECO:0007669"/>
    <property type="project" value="InterPro"/>
</dbReference>
<proteinExistence type="inferred from homology"/>
<evidence type="ECO:0000313" key="6">
    <source>
        <dbReference type="EMBL" id="VDO15986.1"/>
    </source>
</evidence>
<reference evidence="8" key="1">
    <citation type="submission" date="2017-02" db="UniProtKB">
        <authorList>
            <consortium name="WormBaseParasite"/>
        </authorList>
    </citation>
    <scope>IDENTIFICATION</scope>
</reference>
<keyword evidence="4" id="KW-0449">Lipoprotein</keyword>
<dbReference type="Proteomes" id="UP000278807">
    <property type="component" value="Unassembled WGS sequence"/>
</dbReference>
<dbReference type="GO" id="GO:0016020">
    <property type="term" value="C:membrane"/>
    <property type="evidence" value="ECO:0007669"/>
    <property type="project" value="UniProtKB-SubCell"/>
</dbReference>
<name>A0A0R3U032_RODNA</name>
<comment type="similarity">
    <text evidence="2">Belongs to the CYRI family.</text>
</comment>
<keyword evidence="7" id="KW-1185">Reference proteome</keyword>
<evidence type="ECO:0000256" key="2">
    <source>
        <dbReference type="ARBA" id="ARBA00005778"/>
    </source>
</evidence>
<sequence length="175" mass="19838">MALVIELHHGTRCVRLLAFPKECLCLDWGNDLVCCDGGGGGCKKWWRFLQQGGSEPSVISIRAQVLMVYHFGGNCETMTKPSIQNDFSFYRRLRQRRRPGVDFSRKNSSVAYSAEDALLRQEIEELSDECCSKMSLFYAEATPMLKLISRYATQCHMVNFTPPAFFTLEFAATGQ</sequence>
<organism evidence="8">
    <name type="scientific">Rodentolepis nana</name>
    <name type="common">Dwarf tapeworm</name>
    <name type="synonym">Hymenolepis nana</name>
    <dbReference type="NCBI Taxonomy" id="102285"/>
    <lineage>
        <taxon>Eukaryota</taxon>
        <taxon>Metazoa</taxon>
        <taxon>Spiralia</taxon>
        <taxon>Lophotrochozoa</taxon>
        <taxon>Platyhelminthes</taxon>
        <taxon>Cestoda</taxon>
        <taxon>Eucestoda</taxon>
        <taxon>Cyclophyllidea</taxon>
        <taxon>Hymenolepididae</taxon>
        <taxon>Rodentolepis</taxon>
    </lineage>
</organism>
<evidence type="ECO:0000259" key="5">
    <source>
        <dbReference type="Pfam" id="PF07159"/>
    </source>
</evidence>
<protein>
    <submittedName>
        <fullName evidence="8">CYRIA-B_Rac1-bd domain-containing protein</fullName>
    </submittedName>
</protein>
<feature type="domain" description="CYRIA/CYRIB Rac1 binding" evidence="5">
    <location>
        <begin position="77"/>
        <end position="155"/>
    </location>
</feature>
<evidence type="ECO:0000256" key="3">
    <source>
        <dbReference type="ARBA" id="ARBA00023136"/>
    </source>
</evidence>
<evidence type="ECO:0000256" key="4">
    <source>
        <dbReference type="ARBA" id="ARBA00023288"/>
    </source>
</evidence>
<evidence type="ECO:0000313" key="8">
    <source>
        <dbReference type="WBParaSite" id="HNAJ_0001348101-mRNA-1"/>
    </source>
</evidence>
<comment type="subcellular location">
    <subcellularLocation>
        <location evidence="1">Membrane</location>
        <topology evidence="1">Lipid-anchor</topology>
    </subcellularLocation>
</comment>
<dbReference type="OrthoDB" id="60973at2759"/>
<reference evidence="6 7" key="2">
    <citation type="submission" date="2018-11" db="EMBL/GenBank/DDBJ databases">
        <authorList>
            <consortium name="Pathogen Informatics"/>
        </authorList>
    </citation>
    <scope>NUCLEOTIDE SEQUENCE [LARGE SCALE GENOMIC DNA]</scope>
</reference>
<dbReference type="GO" id="GO:0030833">
    <property type="term" value="P:regulation of actin filament polymerization"/>
    <property type="evidence" value="ECO:0007669"/>
    <property type="project" value="InterPro"/>
</dbReference>
<keyword evidence="3" id="KW-0472">Membrane</keyword>
<evidence type="ECO:0000256" key="1">
    <source>
        <dbReference type="ARBA" id="ARBA00004635"/>
    </source>
</evidence>
<dbReference type="PANTHER" id="PTHR12422">
    <property type="entry name" value="GH09096P"/>
    <property type="match status" value="1"/>
</dbReference>
<dbReference type="InterPro" id="IPR009828">
    <property type="entry name" value="CYRIA/CYRIB_Rac1-bd"/>
</dbReference>
<dbReference type="Pfam" id="PF07159">
    <property type="entry name" value="CYRIA-B_Rac1-bd"/>
    <property type="match status" value="1"/>
</dbReference>
<evidence type="ECO:0000313" key="7">
    <source>
        <dbReference type="Proteomes" id="UP000278807"/>
    </source>
</evidence>
<dbReference type="WBParaSite" id="HNAJ_0001348101-mRNA-1">
    <property type="protein sequence ID" value="HNAJ_0001348101-mRNA-1"/>
    <property type="gene ID" value="HNAJ_0001348101"/>
</dbReference>
<dbReference type="EMBL" id="UZAE01015463">
    <property type="protein sequence ID" value="VDO15986.1"/>
    <property type="molecule type" value="Genomic_DNA"/>
</dbReference>
<gene>
    <name evidence="6" type="ORF">HNAJ_LOCUS13455</name>
</gene>
<accession>A0A0R3U032</accession>
<dbReference type="AlphaFoldDB" id="A0A0R3U032"/>